<comment type="caution">
    <text evidence="2">The sequence shown here is derived from an EMBL/GenBank/DDBJ whole genome shotgun (WGS) entry which is preliminary data.</text>
</comment>
<dbReference type="PANTHER" id="PTHR42943">
    <property type="entry name" value="GLUTATHIONE S-TRANSFERASE KAPPA"/>
    <property type="match status" value="1"/>
</dbReference>
<dbReference type="GO" id="GO:0004364">
    <property type="term" value="F:glutathione transferase activity"/>
    <property type="evidence" value="ECO:0007669"/>
    <property type="project" value="TreeGrafter"/>
</dbReference>
<dbReference type="Proteomes" id="UP000243579">
    <property type="component" value="Unassembled WGS sequence"/>
</dbReference>
<dbReference type="OrthoDB" id="4664297at2759"/>
<dbReference type="GO" id="GO:0005739">
    <property type="term" value="C:mitochondrion"/>
    <property type="evidence" value="ECO:0007669"/>
    <property type="project" value="TreeGrafter"/>
</dbReference>
<dbReference type="InterPro" id="IPR001853">
    <property type="entry name" value="DSBA-like_thioredoxin_dom"/>
</dbReference>
<dbReference type="SUPFAM" id="SSF52833">
    <property type="entry name" value="Thioredoxin-like"/>
    <property type="match status" value="1"/>
</dbReference>
<dbReference type="EMBL" id="JNBR01000090">
    <property type="protein sequence ID" value="OQR98110.1"/>
    <property type="molecule type" value="Genomic_DNA"/>
</dbReference>
<dbReference type="PANTHER" id="PTHR42943:SF2">
    <property type="entry name" value="GLUTATHIONE S-TRANSFERASE KAPPA 1"/>
    <property type="match status" value="1"/>
</dbReference>
<reference evidence="2 3" key="1">
    <citation type="journal article" date="2014" name="Genome Biol. Evol.">
        <title>The secreted proteins of Achlya hypogyna and Thraustotheca clavata identify the ancestral oomycete secretome and reveal gene acquisitions by horizontal gene transfer.</title>
        <authorList>
            <person name="Misner I."/>
            <person name="Blouin N."/>
            <person name="Leonard G."/>
            <person name="Richards T.A."/>
            <person name="Lane C.E."/>
        </authorList>
    </citation>
    <scope>NUCLEOTIDE SEQUENCE [LARGE SCALE GENOMIC DNA]</scope>
    <source>
        <strain evidence="2 3">ATCC 48635</strain>
    </source>
</reference>
<proteinExistence type="predicted"/>
<protein>
    <submittedName>
        <fullName evidence="2">DSBA oxidoreductase</fullName>
    </submittedName>
</protein>
<organism evidence="2 3">
    <name type="scientific">Achlya hypogyna</name>
    <name type="common">Oomycete</name>
    <name type="synonym">Protoachlya hypogyna</name>
    <dbReference type="NCBI Taxonomy" id="1202772"/>
    <lineage>
        <taxon>Eukaryota</taxon>
        <taxon>Sar</taxon>
        <taxon>Stramenopiles</taxon>
        <taxon>Oomycota</taxon>
        <taxon>Saprolegniomycetes</taxon>
        <taxon>Saprolegniales</taxon>
        <taxon>Achlyaceae</taxon>
        <taxon>Achlya</taxon>
    </lineage>
</organism>
<dbReference type="Gene3D" id="3.40.30.10">
    <property type="entry name" value="Glutaredoxin"/>
    <property type="match status" value="1"/>
</dbReference>
<evidence type="ECO:0000313" key="2">
    <source>
        <dbReference type="EMBL" id="OQR98110.1"/>
    </source>
</evidence>
<dbReference type="InterPro" id="IPR036249">
    <property type="entry name" value="Thioredoxin-like_sf"/>
</dbReference>
<sequence length="208" mass="23194">MKPPATLYYDIISPFSHILLQTRGPLERKLHLQPVPVFLPGLLRAQKNIGPAEIPSKRAFSYASMVWKTQKLGVPFKFPPAHPFSPLAPMRLLAQIDADLHTLDKAFSFVFADGRDPNDEWADFCAAIGLPRTTPKPSDDAAKAKLTNFTDDAVQRGVFGVPTIEFRDRLFFGADSIDMLLDFVDRPEMFDEPAFQAALATKNPLVPK</sequence>
<keyword evidence="3" id="KW-1185">Reference proteome</keyword>
<dbReference type="STRING" id="1202772.A0A1V9ZJY1"/>
<dbReference type="GO" id="GO:0004602">
    <property type="term" value="F:glutathione peroxidase activity"/>
    <property type="evidence" value="ECO:0007669"/>
    <property type="project" value="TreeGrafter"/>
</dbReference>
<name>A0A1V9ZJY1_ACHHY</name>
<gene>
    <name evidence="2" type="ORF">ACHHYP_09165</name>
</gene>
<feature type="domain" description="DSBA-like thioredoxin" evidence="1">
    <location>
        <begin position="7"/>
        <end position="183"/>
    </location>
</feature>
<dbReference type="GO" id="GO:0005777">
    <property type="term" value="C:peroxisome"/>
    <property type="evidence" value="ECO:0007669"/>
    <property type="project" value="TreeGrafter"/>
</dbReference>
<dbReference type="AlphaFoldDB" id="A0A1V9ZJY1"/>
<evidence type="ECO:0000259" key="1">
    <source>
        <dbReference type="Pfam" id="PF01323"/>
    </source>
</evidence>
<evidence type="ECO:0000313" key="3">
    <source>
        <dbReference type="Proteomes" id="UP000243579"/>
    </source>
</evidence>
<dbReference type="Pfam" id="PF01323">
    <property type="entry name" value="DSBA"/>
    <property type="match status" value="1"/>
</dbReference>
<dbReference type="GO" id="GO:0006749">
    <property type="term" value="P:glutathione metabolic process"/>
    <property type="evidence" value="ECO:0007669"/>
    <property type="project" value="TreeGrafter"/>
</dbReference>
<dbReference type="InterPro" id="IPR051924">
    <property type="entry name" value="GST_Kappa/NadH"/>
</dbReference>
<accession>A0A1V9ZJY1</accession>